<gene>
    <name evidence="2" type="ORF">NCTC11088_00051</name>
</gene>
<evidence type="ECO:0000313" key="2">
    <source>
        <dbReference type="EMBL" id="SUB74321.1"/>
    </source>
</evidence>
<dbReference type="EMBL" id="UGTH01000001">
    <property type="protein sequence ID" value="SUB74321.1"/>
    <property type="molecule type" value="Genomic_DNA"/>
</dbReference>
<organism evidence="2 3">
    <name type="scientific">Peptoniphilus indolicus</name>
    <dbReference type="NCBI Taxonomy" id="33030"/>
    <lineage>
        <taxon>Bacteria</taxon>
        <taxon>Bacillati</taxon>
        <taxon>Bacillota</taxon>
        <taxon>Tissierellia</taxon>
        <taxon>Tissierellales</taxon>
        <taxon>Peptoniphilaceae</taxon>
        <taxon>Peptoniphilus</taxon>
    </lineage>
</organism>
<accession>A0A379D9S4</accession>
<feature type="chain" id="PRO_5016723817" evidence="1">
    <location>
        <begin position="23"/>
        <end position="58"/>
    </location>
</feature>
<sequence>MKKCIVSLSFLLVVSSFTPVFAEEDTSLDSPKYLSSYNIINNNGENIEPTSAPIFFMI</sequence>
<keyword evidence="1" id="KW-0732">Signal</keyword>
<reference evidence="2 3" key="1">
    <citation type="submission" date="2018-06" db="EMBL/GenBank/DDBJ databases">
        <authorList>
            <consortium name="Pathogen Informatics"/>
            <person name="Doyle S."/>
        </authorList>
    </citation>
    <scope>NUCLEOTIDE SEQUENCE [LARGE SCALE GENOMIC DNA]</scope>
    <source>
        <strain evidence="2 3">NCTC11088</strain>
    </source>
</reference>
<feature type="signal peptide" evidence="1">
    <location>
        <begin position="1"/>
        <end position="22"/>
    </location>
</feature>
<dbReference type="AlphaFoldDB" id="A0A379D9S4"/>
<proteinExistence type="predicted"/>
<dbReference type="Proteomes" id="UP000254777">
    <property type="component" value="Unassembled WGS sequence"/>
</dbReference>
<evidence type="ECO:0000256" key="1">
    <source>
        <dbReference type="SAM" id="SignalP"/>
    </source>
</evidence>
<name>A0A379D9S4_9FIRM</name>
<dbReference type="RefSeq" id="WP_172463304.1">
    <property type="nucleotide sequence ID" value="NZ_UGTH01000001.1"/>
</dbReference>
<evidence type="ECO:0000313" key="3">
    <source>
        <dbReference type="Proteomes" id="UP000254777"/>
    </source>
</evidence>
<protein>
    <submittedName>
        <fullName evidence="2">Uncharacterized protein</fullName>
    </submittedName>
</protein>